<gene>
    <name evidence="2" type="ORF">ENP47_12085</name>
</gene>
<name>A0A7C1X1X0_THERO</name>
<dbReference type="Pfam" id="PF00391">
    <property type="entry name" value="PEP-utilizers"/>
    <property type="match status" value="1"/>
</dbReference>
<protein>
    <submittedName>
        <fullName evidence="2">PEP-utilizing protein mobile subunit</fullName>
    </submittedName>
</protein>
<dbReference type="PANTHER" id="PTHR43615:SF1">
    <property type="entry name" value="PPDK_N DOMAIN-CONTAINING PROTEIN"/>
    <property type="match status" value="1"/>
</dbReference>
<evidence type="ECO:0000313" key="2">
    <source>
        <dbReference type="EMBL" id="HEF66316.1"/>
    </source>
</evidence>
<evidence type="ECO:0000259" key="1">
    <source>
        <dbReference type="Pfam" id="PF00391"/>
    </source>
</evidence>
<dbReference type="SUPFAM" id="SSF52009">
    <property type="entry name" value="Phosphohistidine domain"/>
    <property type="match status" value="1"/>
</dbReference>
<proteinExistence type="predicted"/>
<dbReference type="AlphaFoldDB" id="A0A7C1X1X0"/>
<comment type="caution">
    <text evidence="2">The sequence shown here is derived from an EMBL/GenBank/DDBJ whole genome shotgun (WGS) entry which is preliminary data.</text>
</comment>
<sequence length="564" mass="64952">MAQERPEVQLPVTFFGDESFPVEWASEEEKQLFWWWDDLHCPNPLSPMFFELGGWWATCAYLYRRFGAPFGVDWKAKLVNGYLYTAVVPRDPKEAQEIAPYYSMVMRVYAEKGLEWWQERLRPEIERNFAYLDSFPYETASLPELMVLLEDAIDIQERHWRIHWILNLSQFQASLDFQTAVREVIGDVDSTLLERIMVSDSDRNWDAVHALWEAKERVKRNVVLTEAFSKETPAEILAELEKTAEGREFLRWLDEYKREFGHKALFSHEYIYPTWYENPAPIIAAIQGYLQTDYSYPEAIQRLRQDRDAAIQELLSKIPPGDARGRERVEAALHRVLQMMPLTPDHHFYIDQGTFARMRYVLLAIGRRLVEAGLLDQPDDVLFLRYHELRVLAAEPSNLPNAKELVRQRREARERAFSIRPREWIGTASEWALFQEPYKTLWGYPQKFFDSLKPREVTQLIEGIPASAGVIEGTAFVAHTLEDVDALKGGEILVCRMTNPAWVVAFTKIAGLVTDSGGQLSHPAVVSREFGIPAVVGTSVATQVIRTGQRIRVNGSAGVVEILS</sequence>
<dbReference type="InterPro" id="IPR036637">
    <property type="entry name" value="Phosphohistidine_dom_sf"/>
</dbReference>
<dbReference type="PANTHER" id="PTHR43615">
    <property type="entry name" value="PHOSPHOENOLPYRUVATE SYNTHASE-RELATED"/>
    <property type="match status" value="1"/>
</dbReference>
<dbReference type="InterPro" id="IPR008279">
    <property type="entry name" value="PEP-util_enz_mobile_dom"/>
</dbReference>
<organism evidence="2">
    <name type="scientific">Thermomicrobium roseum</name>
    <dbReference type="NCBI Taxonomy" id="500"/>
    <lineage>
        <taxon>Bacteria</taxon>
        <taxon>Pseudomonadati</taxon>
        <taxon>Thermomicrobiota</taxon>
        <taxon>Thermomicrobia</taxon>
        <taxon>Thermomicrobiales</taxon>
        <taxon>Thermomicrobiaceae</taxon>
        <taxon>Thermomicrobium</taxon>
    </lineage>
</organism>
<dbReference type="EMBL" id="DSJL01000011">
    <property type="protein sequence ID" value="HEF66316.1"/>
    <property type="molecule type" value="Genomic_DNA"/>
</dbReference>
<reference evidence="2" key="1">
    <citation type="journal article" date="2020" name="mSystems">
        <title>Genome- and Community-Level Interaction Insights into Carbon Utilization and Element Cycling Functions of Hydrothermarchaeota in Hydrothermal Sediment.</title>
        <authorList>
            <person name="Zhou Z."/>
            <person name="Liu Y."/>
            <person name="Xu W."/>
            <person name="Pan J."/>
            <person name="Luo Z.H."/>
            <person name="Li M."/>
        </authorList>
    </citation>
    <scope>NUCLEOTIDE SEQUENCE [LARGE SCALE GENOMIC DNA]</scope>
    <source>
        <strain evidence="2">SpSt-222</strain>
    </source>
</reference>
<dbReference type="GO" id="GO:0016772">
    <property type="term" value="F:transferase activity, transferring phosphorus-containing groups"/>
    <property type="evidence" value="ECO:0007669"/>
    <property type="project" value="InterPro"/>
</dbReference>
<dbReference type="Gene3D" id="3.50.30.10">
    <property type="entry name" value="Phosphohistidine domain"/>
    <property type="match status" value="1"/>
</dbReference>
<accession>A0A7C1X1X0</accession>
<feature type="domain" description="PEP-utilising enzyme mobile" evidence="1">
    <location>
        <begin position="488"/>
        <end position="558"/>
    </location>
</feature>
<dbReference type="InterPro" id="IPR051549">
    <property type="entry name" value="PEP_Utilizing_Enz"/>
</dbReference>